<dbReference type="InterPro" id="IPR027417">
    <property type="entry name" value="P-loop_NTPase"/>
</dbReference>
<accession>B3NW99</accession>
<dbReference type="EMBL" id="CH954180">
    <property type="protein sequence ID" value="EDV46438.1"/>
    <property type="molecule type" value="Genomic_DNA"/>
</dbReference>
<dbReference type="OMA" id="CKTVRAK"/>
<evidence type="ECO:0008006" key="3">
    <source>
        <dbReference type="Google" id="ProtNLM"/>
    </source>
</evidence>
<evidence type="ECO:0000313" key="1">
    <source>
        <dbReference type="EMBL" id="EDV46438.1"/>
    </source>
</evidence>
<protein>
    <recommendedName>
        <fullName evidence="3">AAA+ ATPase domain-containing protein</fullName>
    </recommendedName>
</protein>
<dbReference type="SUPFAM" id="SSF52540">
    <property type="entry name" value="P-loop containing nucleoside triphosphate hydrolases"/>
    <property type="match status" value="1"/>
</dbReference>
<proteinExistence type="predicted"/>
<keyword evidence="2" id="KW-1185">Reference proteome</keyword>
<reference evidence="1 2" key="2">
    <citation type="journal article" date="2008" name="Bioinformatics">
        <title>Assembly reconciliation.</title>
        <authorList>
            <person name="Zimin A.V."/>
            <person name="Smith D.R."/>
            <person name="Sutton G."/>
            <person name="Yorke J.A."/>
        </authorList>
    </citation>
    <scope>NUCLEOTIDE SEQUENCE [LARGE SCALE GENOMIC DNA]</scope>
    <source>
        <strain evidence="1 2">TSC#14021-0224.01</strain>
    </source>
</reference>
<dbReference type="KEGG" id="der:6550045"/>
<dbReference type="Proteomes" id="UP000008711">
    <property type="component" value="Unassembled WGS sequence"/>
</dbReference>
<gene>
    <name evidence="1" type="primary">Dere\GG19088</name>
    <name evidence="1" type="synonym">dere_GLEANR_3865</name>
    <name evidence="1" type="synonym">GG19088</name>
    <name evidence="1" type="ORF">Dere_GG19088</name>
</gene>
<evidence type="ECO:0000313" key="2">
    <source>
        <dbReference type="Proteomes" id="UP000008711"/>
    </source>
</evidence>
<organism evidence="1 2">
    <name type="scientific">Drosophila erecta</name>
    <name type="common">Fruit fly</name>
    <dbReference type="NCBI Taxonomy" id="7220"/>
    <lineage>
        <taxon>Eukaryota</taxon>
        <taxon>Metazoa</taxon>
        <taxon>Ecdysozoa</taxon>
        <taxon>Arthropoda</taxon>
        <taxon>Hexapoda</taxon>
        <taxon>Insecta</taxon>
        <taxon>Pterygota</taxon>
        <taxon>Neoptera</taxon>
        <taxon>Endopterygota</taxon>
        <taxon>Diptera</taxon>
        <taxon>Brachycera</taxon>
        <taxon>Muscomorpha</taxon>
        <taxon>Ephydroidea</taxon>
        <taxon>Drosophilidae</taxon>
        <taxon>Drosophila</taxon>
        <taxon>Sophophora</taxon>
    </lineage>
</organism>
<dbReference type="AlphaFoldDB" id="B3NW99"/>
<dbReference type="OrthoDB" id="8191652at2759"/>
<dbReference type="Gene3D" id="3.40.50.300">
    <property type="entry name" value="P-loop containing nucleotide triphosphate hydrolases"/>
    <property type="match status" value="1"/>
</dbReference>
<sequence length="337" mass="37950">MTTQDALMLNPNVIVPLNLPQARRRRKVLRRLLENKRTEQKVGHFHVAFGGDQKKPLLKWAYLAIAIVAAVSLALKVTGNMTTVSEFLKSYKNQYHSIVHNQDNYCNPAQRLGDMVLHARHQVLNQDKALDQLELALDNTKEIIVLVGTSGVGKSHTARILRENFPWPENVKTLSWSGHRSLRRVKSMLPDLTFCGQHLILIDNMTPKDAQFVPAINQLINEGEKIANLTEHPHQKQLTVVLIFSVNGMQAGEAFEMDMVTLRNMPHIHVITYATLESTHLVDCIRREAAIAMVQLEDEHVDEIIRSIDASASGCKSVLAKVLLYGKPIIDESQETN</sequence>
<dbReference type="PhylomeDB" id="B3NW99"/>
<dbReference type="HOGENOM" id="CLU_067926_0_0_1"/>
<name>B3NW99_DROER</name>
<dbReference type="eggNOG" id="ENOG502SDUG">
    <property type="taxonomic scope" value="Eukaryota"/>
</dbReference>
<reference evidence="1 2" key="1">
    <citation type="journal article" date="2007" name="Nature">
        <title>Evolution of genes and genomes on the Drosophila phylogeny.</title>
        <authorList>
            <consortium name="Drosophila 12 Genomes Consortium"/>
            <person name="Clark A.G."/>
            <person name="Eisen M.B."/>
            <person name="Smith D.R."/>
            <person name="Bergman C.M."/>
            <person name="Oliver B."/>
            <person name="Markow T.A."/>
            <person name="Kaufman T.C."/>
            <person name="Kellis M."/>
            <person name="Gelbart W."/>
            <person name="Iyer V.N."/>
            <person name="Pollard D.A."/>
            <person name="Sackton T.B."/>
            <person name="Larracuente A.M."/>
            <person name="Singh N.D."/>
            <person name="Abad J.P."/>
            <person name="Abt D.N."/>
            <person name="Adryan B."/>
            <person name="Aguade M."/>
            <person name="Akashi H."/>
            <person name="Anderson W.W."/>
            <person name="Aquadro C.F."/>
            <person name="Ardell D.H."/>
            <person name="Arguello R."/>
            <person name="Artieri C.G."/>
            <person name="Barbash D.A."/>
            <person name="Barker D."/>
            <person name="Barsanti P."/>
            <person name="Batterham P."/>
            <person name="Batzoglou S."/>
            <person name="Begun D."/>
            <person name="Bhutkar A."/>
            <person name="Blanco E."/>
            <person name="Bosak S.A."/>
            <person name="Bradley R.K."/>
            <person name="Brand A.D."/>
            <person name="Brent M.R."/>
            <person name="Brooks A.N."/>
            <person name="Brown R.H."/>
            <person name="Butlin R.K."/>
            <person name="Caggese C."/>
            <person name="Calvi B.R."/>
            <person name="Bernardo de Carvalho A."/>
            <person name="Caspi A."/>
            <person name="Castrezana S."/>
            <person name="Celniker S.E."/>
            <person name="Chang J.L."/>
            <person name="Chapple C."/>
            <person name="Chatterji S."/>
            <person name="Chinwalla A."/>
            <person name="Civetta A."/>
            <person name="Clifton S.W."/>
            <person name="Comeron J.M."/>
            <person name="Costello J.C."/>
            <person name="Coyne J.A."/>
            <person name="Daub J."/>
            <person name="David R.G."/>
            <person name="Delcher A.L."/>
            <person name="Delehaunty K."/>
            <person name="Do C.B."/>
            <person name="Ebling H."/>
            <person name="Edwards K."/>
            <person name="Eickbush T."/>
            <person name="Evans J.D."/>
            <person name="Filipski A."/>
            <person name="Findeiss S."/>
            <person name="Freyhult E."/>
            <person name="Fulton L."/>
            <person name="Fulton R."/>
            <person name="Garcia A.C."/>
            <person name="Gardiner A."/>
            <person name="Garfield D.A."/>
            <person name="Garvin B.E."/>
            <person name="Gibson G."/>
            <person name="Gilbert D."/>
            <person name="Gnerre S."/>
            <person name="Godfrey J."/>
            <person name="Good R."/>
            <person name="Gotea V."/>
            <person name="Gravely B."/>
            <person name="Greenberg A.J."/>
            <person name="Griffiths-Jones S."/>
            <person name="Gross S."/>
            <person name="Guigo R."/>
            <person name="Gustafson E.A."/>
            <person name="Haerty W."/>
            <person name="Hahn M.W."/>
            <person name="Halligan D.L."/>
            <person name="Halpern A.L."/>
            <person name="Halter G.M."/>
            <person name="Han M.V."/>
            <person name="Heger A."/>
            <person name="Hillier L."/>
            <person name="Hinrichs A.S."/>
            <person name="Holmes I."/>
            <person name="Hoskins R.A."/>
            <person name="Hubisz M.J."/>
            <person name="Hultmark D."/>
            <person name="Huntley M.A."/>
            <person name="Jaffe D.B."/>
            <person name="Jagadeeshan S."/>
            <person name="Jeck W.R."/>
            <person name="Johnson J."/>
            <person name="Jones C.D."/>
            <person name="Jordan W.C."/>
            <person name="Karpen G.H."/>
            <person name="Kataoka E."/>
            <person name="Keightley P.D."/>
            <person name="Kheradpour P."/>
            <person name="Kirkness E.F."/>
            <person name="Koerich L.B."/>
            <person name="Kristiansen K."/>
            <person name="Kudrna D."/>
            <person name="Kulathinal R.J."/>
            <person name="Kumar S."/>
            <person name="Kwok R."/>
            <person name="Lander E."/>
            <person name="Langley C.H."/>
            <person name="Lapoint R."/>
            <person name="Lazzaro B.P."/>
            <person name="Lee S.J."/>
            <person name="Levesque L."/>
            <person name="Li R."/>
            <person name="Lin C.F."/>
            <person name="Lin M.F."/>
            <person name="Lindblad-Toh K."/>
            <person name="Llopart A."/>
            <person name="Long M."/>
            <person name="Low L."/>
            <person name="Lozovsky E."/>
            <person name="Lu J."/>
            <person name="Luo M."/>
            <person name="Machado C.A."/>
            <person name="Makalowski W."/>
            <person name="Marzo M."/>
            <person name="Matsuda M."/>
            <person name="Matzkin L."/>
            <person name="McAllister B."/>
            <person name="McBride C.S."/>
            <person name="McKernan B."/>
            <person name="McKernan K."/>
            <person name="Mendez-Lago M."/>
            <person name="Minx P."/>
            <person name="Mollenhauer M.U."/>
            <person name="Montooth K."/>
            <person name="Mount S.M."/>
            <person name="Mu X."/>
            <person name="Myers E."/>
            <person name="Negre B."/>
            <person name="Newfeld S."/>
            <person name="Nielsen R."/>
            <person name="Noor M.A."/>
            <person name="O'Grady P."/>
            <person name="Pachter L."/>
            <person name="Papaceit M."/>
            <person name="Parisi M.J."/>
            <person name="Parisi M."/>
            <person name="Parts L."/>
            <person name="Pedersen J.S."/>
            <person name="Pesole G."/>
            <person name="Phillippy A.M."/>
            <person name="Ponting C.P."/>
            <person name="Pop M."/>
            <person name="Porcelli D."/>
            <person name="Powell J.R."/>
            <person name="Prohaska S."/>
            <person name="Pruitt K."/>
            <person name="Puig M."/>
            <person name="Quesneville H."/>
            <person name="Ram K.R."/>
            <person name="Rand D."/>
            <person name="Rasmussen M.D."/>
            <person name="Reed L.K."/>
            <person name="Reenan R."/>
            <person name="Reily A."/>
            <person name="Remington K.A."/>
            <person name="Rieger T.T."/>
            <person name="Ritchie M.G."/>
            <person name="Robin C."/>
            <person name="Rogers Y.H."/>
            <person name="Rohde C."/>
            <person name="Rozas J."/>
            <person name="Rubenfield M.J."/>
            <person name="Ruiz A."/>
            <person name="Russo S."/>
            <person name="Salzberg S.L."/>
            <person name="Sanchez-Gracia A."/>
            <person name="Saranga D.J."/>
            <person name="Sato H."/>
            <person name="Schaeffer S.W."/>
            <person name="Schatz M.C."/>
            <person name="Schlenke T."/>
            <person name="Schwartz R."/>
            <person name="Segarra C."/>
            <person name="Singh R.S."/>
            <person name="Sirot L."/>
            <person name="Sirota M."/>
            <person name="Sisneros N.B."/>
            <person name="Smith C.D."/>
            <person name="Smith T.F."/>
            <person name="Spieth J."/>
            <person name="Stage D.E."/>
            <person name="Stark A."/>
            <person name="Stephan W."/>
            <person name="Strausberg R.L."/>
            <person name="Strempel S."/>
            <person name="Sturgill D."/>
            <person name="Sutton G."/>
            <person name="Sutton G.G."/>
            <person name="Tao W."/>
            <person name="Teichmann S."/>
            <person name="Tobari Y.N."/>
            <person name="Tomimura Y."/>
            <person name="Tsolas J.M."/>
            <person name="Valente V.L."/>
            <person name="Venter E."/>
            <person name="Venter J.C."/>
            <person name="Vicario S."/>
            <person name="Vieira F.G."/>
            <person name="Vilella A.J."/>
            <person name="Villasante A."/>
            <person name="Walenz B."/>
            <person name="Wang J."/>
            <person name="Wasserman M."/>
            <person name="Watts T."/>
            <person name="Wilson D."/>
            <person name="Wilson R.K."/>
            <person name="Wing R.A."/>
            <person name="Wolfner M.F."/>
            <person name="Wong A."/>
            <person name="Wong G.K."/>
            <person name="Wu C.I."/>
            <person name="Wu G."/>
            <person name="Yamamoto D."/>
            <person name="Yang H.P."/>
            <person name="Yang S.P."/>
            <person name="Yorke J.A."/>
            <person name="Yoshida K."/>
            <person name="Zdobnov E."/>
            <person name="Zhang P."/>
            <person name="Zhang Y."/>
            <person name="Zimin A.V."/>
            <person name="Baldwin J."/>
            <person name="Abdouelleil A."/>
            <person name="Abdulkadir J."/>
            <person name="Abebe A."/>
            <person name="Abera B."/>
            <person name="Abreu J."/>
            <person name="Acer S.C."/>
            <person name="Aftuck L."/>
            <person name="Alexander A."/>
            <person name="An P."/>
            <person name="Anderson E."/>
            <person name="Anderson S."/>
            <person name="Arachi H."/>
            <person name="Azer M."/>
            <person name="Bachantsang P."/>
            <person name="Barry A."/>
            <person name="Bayul T."/>
            <person name="Berlin A."/>
            <person name="Bessette D."/>
            <person name="Bloom T."/>
            <person name="Blye J."/>
            <person name="Boguslavskiy L."/>
            <person name="Bonnet C."/>
            <person name="Boukhgalter B."/>
            <person name="Bourzgui I."/>
            <person name="Brown A."/>
            <person name="Cahill P."/>
            <person name="Channer S."/>
            <person name="Cheshatsang Y."/>
            <person name="Chuda L."/>
            <person name="Citroen M."/>
            <person name="Collymore A."/>
            <person name="Cooke P."/>
            <person name="Costello M."/>
            <person name="D'Aco K."/>
            <person name="Daza R."/>
            <person name="De Haan G."/>
            <person name="DeGray S."/>
            <person name="DeMaso C."/>
            <person name="Dhargay N."/>
            <person name="Dooley K."/>
            <person name="Dooley E."/>
            <person name="Doricent M."/>
            <person name="Dorje P."/>
            <person name="Dorjee K."/>
            <person name="Dupes A."/>
            <person name="Elong R."/>
            <person name="Falk J."/>
            <person name="Farina A."/>
            <person name="Faro S."/>
            <person name="Ferguson D."/>
            <person name="Fisher S."/>
            <person name="Foley C.D."/>
            <person name="Franke A."/>
            <person name="Friedrich D."/>
            <person name="Gadbois L."/>
            <person name="Gearin G."/>
            <person name="Gearin C.R."/>
            <person name="Giannoukos G."/>
            <person name="Goode T."/>
            <person name="Graham J."/>
            <person name="Grandbois E."/>
            <person name="Grewal S."/>
            <person name="Gyaltsen K."/>
            <person name="Hafez N."/>
            <person name="Hagos B."/>
            <person name="Hall J."/>
            <person name="Henson C."/>
            <person name="Hollinger A."/>
            <person name="Honan T."/>
            <person name="Huard M.D."/>
            <person name="Hughes L."/>
            <person name="Hurhula B."/>
            <person name="Husby M.E."/>
            <person name="Kamat A."/>
            <person name="Kanga B."/>
            <person name="Kashin S."/>
            <person name="Khazanovich D."/>
            <person name="Kisner P."/>
            <person name="Lance K."/>
            <person name="Lara M."/>
            <person name="Lee W."/>
            <person name="Lennon N."/>
            <person name="Letendre F."/>
            <person name="LeVine R."/>
            <person name="Lipovsky A."/>
            <person name="Liu X."/>
            <person name="Liu J."/>
            <person name="Liu S."/>
            <person name="Lokyitsang T."/>
            <person name="Lokyitsang Y."/>
            <person name="Lubonja R."/>
            <person name="Lui A."/>
            <person name="MacDonald P."/>
            <person name="Magnisalis V."/>
            <person name="Maru K."/>
            <person name="Matthews C."/>
            <person name="McCusker W."/>
            <person name="McDonough S."/>
            <person name="Mehta T."/>
            <person name="Meldrim J."/>
            <person name="Meneus L."/>
            <person name="Mihai O."/>
            <person name="Mihalev A."/>
            <person name="Mihova T."/>
            <person name="Mittelman R."/>
            <person name="Mlenga V."/>
            <person name="Montmayeur A."/>
            <person name="Mulrain L."/>
            <person name="Navidi A."/>
            <person name="Naylor J."/>
            <person name="Negash T."/>
            <person name="Nguyen T."/>
            <person name="Nguyen N."/>
            <person name="Nicol R."/>
            <person name="Norbu C."/>
            <person name="Norbu N."/>
            <person name="Novod N."/>
            <person name="O'Neill B."/>
            <person name="Osman S."/>
            <person name="Markiewicz E."/>
            <person name="Oyono O.L."/>
            <person name="Patti C."/>
            <person name="Phunkhang P."/>
            <person name="Pierre F."/>
            <person name="Priest M."/>
            <person name="Raghuraman S."/>
            <person name="Rege F."/>
            <person name="Reyes R."/>
            <person name="Rise C."/>
            <person name="Rogov P."/>
            <person name="Ross K."/>
            <person name="Ryan E."/>
            <person name="Settipalli S."/>
            <person name="Shea T."/>
            <person name="Sherpa N."/>
            <person name="Shi L."/>
            <person name="Shih D."/>
            <person name="Sparrow T."/>
            <person name="Spaulding J."/>
            <person name="Stalker J."/>
            <person name="Stange-Thomann N."/>
            <person name="Stavropoulos S."/>
            <person name="Stone C."/>
            <person name="Strader C."/>
            <person name="Tesfaye S."/>
            <person name="Thomson T."/>
            <person name="Thoulutsang Y."/>
            <person name="Thoulutsang D."/>
            <person name="Topham K."/>
            <person name="Topping I."/>
            <person name="Tsamla T."/>
            <person name="Vassiliev H."/>
            <person name="Vo A."/>
            <person name="Wangchuk T."/>
            <person name="Wangdi T."/>
            <person name="Weiand M."/>
            <person name="Wilkinson J."/>
            <person name="Wilson A."/>
            <person name="Yadav S."/>
            <person name="Young G."/>
            <person name="Yu Q."/>
            <person name="Zembek L."/>
            <person name="Zhong D."/>
            <person name="Zimmer A."/>
            <person name="Zwirko Z."/>
            <person name="Jaffe D.B."/>
            <person name="Alvarez P."/>
            <person name="Brockman W."/>
            <person name="Butler J."/>
            <person name="Chin C."/>
            <person name="Gnerre S."/>
            <person name="Grabherr M."/>
            <person name="Kleber M."/>
            <person name="Mauceli E."/>
            <person name="MacCallum I."/>
        </authorList>
    </citation>
    <scope>NUCLEOTIDE SEQUENCE [LARGE SCALE GENOMIC DNA]</scope>
    <source>
        <strain evidence="1 2">TSC#14021-0224.01</strain>
    </source>
</reference>